<comment type="subcellular location">
    <subcellularLocation>
        <location evidence="1">Cell membrane</location>
        <topology evidence="1">Multi-pass membrane protein</topology>
    </subcellularLocation>
</comment>
<evidence type="ECO:0000256" key="6">
    <source>
        <dbReference type="SAM" id="Phobius"/>
    </source>
</evidence>
<dbReference type="SUPFAM" id="SSF55729">
    <property type="entry name" value="Acyl-CoA N-acyltransferases (Nat)"/>
    <property type="match status" value="1"/>
</dbReference>
<dbReference type="PANTHER" id="PTHR34697">
    <property type="entry name" value="PHOSPHATIDYLGLYCEROL LYSYLTRANSFERASE"/>
    <property type="match status" value="1"/>
</dbReference>
<organism evidence="8 9">
    <name type="scientific">Amycolatopsis carbonis</name>
    <dbReference type="NCBI Taxonomy" id="715471"/>
    <lineage>
        <taxon>Bacteria</taxon>
        <taxon>Bacillati</taxon>
        <taxon>Actinomycetota</taxon>
        <taxon>Actinomycetes</taxon>
        <taxon>Pseudonocardiales</taxon>
        <taxon>Pseudonocardiaceae</taxon>
        <taxon>Amycolatopsis</taxon>
    </lineage>
</organism>
<evidence type="ECO:0000256" key="2">
    <source>
        <dbReference type="ARBA" id="ARBA00022475"/>
    </source>
</evidence>
<keyword evidence="2" id="KW-1003">Cell membrane</keyword>
<dbReference type="Pfam" id="PF20401">
    <property type="entry name" value="Rhomboid_2"/>
    <property type="match status" value="1"/>
</dbReference>
<feature type="transmembrane region" description="Helical" evidence="6">
    <location>
        <begin position="31"/>
        <end position="55"/>
    </location>
</feature>
<feature type="domain" description="Phosphatidylglycerol lysyltransferase C-terminal" evidence="7">
    <location>
        <begin position="377"/>
        <end position="674"/>
    </location>
</feature>
<keyword evidence="9" id="KW-1185">Reference proteome</keyword>
<feature type="transmembrane region" description="Helical" evidence="6">
    <location>
        <begin position="115"/>
        <end position="137"/>
    </location>
</feature>
<evidence type="ECO:0000256" key="3">
    <source>
        <dbReference type="ARBA" id="ARBA00022692"/>
    </source>
</evidence>
<feature type="transmembrane region" description="Helical" evidence="6">
    <location>
        <begin position="149"/>
        <end position="170"/>
    </location>
</feature>
<dbReference type="GO" id="GO:0005886">
    <property type="term" value="C:plasma membrane"/>
    <property type="evidence" value="ECO:0007669"/>
    <property type="project" value="UniProtKB-SubCell"/>
</dbReference>
<keyword evidence="3 6" id="KW-0812">Transmembrane</keyword>
<evidence type="ECO:0000313" key="8">
    <source>
        <dbReference type="EMBL" id="WIX75790.1"/>
    </source>
</evidence>
<feature type="transmembrane region" description="Helical" evidence="6">
    <location>
        <begin position="331"/>
        <end position="355"/>
    </location>
</feature>
<dbReference type="Gene3D" id="1.20.1540.10">
    <property type="entry name" value="Rhomboid-like"/>
    <property type="match status" value="1"/>
</dbReference>
<dbReference type="InterPro" id="IPR016181">
    <property type="entry name" value="Acyl_CoA_acyltransferase"/>
</dbReference>
<protein>
    <submittedName>
        <fullName evidence="8">DUF2156 domain-containing protein</fullName>
    </submittedName>
</protein>
<dbReference type="AlphaFoldDB" id="A0A9Y2MPA1"/>
<dbReference type="InterPro" id="IPR024320">
    <property type="entry name" value="LPG_synthase_C"/>
</dbReference>
<dbReference type="RefSeq" id="WP_285966554.1">
    <property type="nucleotide sequence ID" value="NZ_CP127294.1"/>
</dbReference>
<evidence type="ECO:0000259" key="7">
    <source>
        <dbReference type="Pfam" id="PF09924"/>
    </source>
</evidence>
<dbReference type="Pfam" id="PF09924">
    <property type="entry name" value="LPG_synthase_C"/>
    <property type="match status" value="1"/>
</dbReference>
<dbReference type="PANTHER" id="PTHR34697:SF2">
    <property type="entry name" value="PHOSPHATIDYLGLYCEROL LYSYLTRANSFERASE"/>
    <property type="match status" value="1"/>
</dbReference>
<feature type="transmembrane region" description="Helical" evidence="6">
    <location>
        <begin position="269"/>
        <end position="287"/>
    </location>
</feature>
<proteinExistence type="predicted"/>
<dbReference type="GO" id="GO:0055091">
    <property type="term" value="P:phospholipid homeostasis"/>
    <property type="evidence" value="ECO:0007669"/>
    <property type="project" value="TreeGrafter"/>
</dbReference>
<dbReference type="InterPro" id="IPR046862">
    <property type="entry name" value="Rhomboid_2"/>
</dbReference>
<evidence type="ECO:0000313" key="9">
    <source>
        <dbReference type="Proteomes" id="UP001236014"/>
    </source>
</evidence>
<dbReference type="InterPro" id="IPR035952">
    <property type="entry name" value="Rhomboid-like_sf"/>
</dbReference>
<evidence type="ECO:0000256" key="4">
    <source>
        <dbReference type="ARBA" id="ARBA00022989"/>
    </source>
</evidence>
<feature type="transmembrane region" description="Helical" evidence="6">
    <location>
        <begin position="75"/>
        <end position="103"/>
    </location>
</feature>
<evidence type="ECO:0000256" key="1">
    <source>
        <dbReference type="ARBA" id="ARBA00004651"/>
    </source>
</evidence>
<sequence length="706" mass="75900">MAEHTATVEHAKTPEFLTRARSIALVLWRRAPFTTAVVVAMVALGLATGTLWSAVETREWFPQVSYGLPSLLDGRWWTFLIGPFFALNPLFYLLVAGGFALLVGPAEARLGTRRTATIAVGAQLAATLGAALILLALRGTGWEWATQLAGRTDVGFSAGALAVVAVVSATIRSPWRLRLRALLCVYVGVSILYIGTLADLEHLLAVGLTLPLARRLAGPKRLRSTGRPTRREWRLLAVTGLVIAGAVQVVVRIAPGVSPLGSTAGQADSVPELAIVLVVIALMINGLRRGKRAAWRWAVALASLIVALGVVIAVVVVVAEIFGLAYTIENASFLIADAVLWGAMLTLLIAARGAFRVPSRRKRRRALGSRDVDGATELLQRHGGGTLSWMTLWPENSHFFGPDGESYLAYRRHAGVAIALGDPIGPDTAGTIRAFAELCDNSGLVPCLFSVTEETTVVTDSLGWARVQVAEDTLVDLENLEFRGKAWQNVRSALNRAVKEGVTFRLVTLADEPWSLVAQVRAISEEWVGDKGMPEMGFTLGGVDEALDPRVRVGLAVDADGVVQGVTSWLPVYGGAGQVEGWTLDVMRRRGDGFRPVVEFLIASSCQAFRTEGAKFVSLSGAPLARAPEAPPAAPLERLLDSFGGAMEPYYGFRSLHAFKTKFKPRYVPMYLAYREEADLPRIGVGLARAYLPDASLGSLVRMGKN</sequence>
<dbReference type="GO" id="GO:0016755">
    <property type="term" value="F:aminoacyltransferase activity"/>
    <property type="evidence" value="ECO:0007669"/>
    <property type="project" value="TreeGrafter"/>
</dbReference>
<feature type="transmembrane region" description="Helical" evidence="6">
    <location>
        <begin position="299"/>
        <end position="325"/>
    </location>
</feature>
<dbReference type="Proteomes" id="UP001236014">
    <property type="component" value="Chromosome"/>
</dbReference>
<keyword evidence="4 6" id="KW-1133">Transmembrane helix</keyword>
<gene>
    <name evidence="8" type="ORF">QRX50_30455</name>
</gene>
<evidence type="ECO:0000256" key="5">
    <source>
        <dbReference type="ARBA" id="ARBA00023136"/>
    </source>
</evidence>
<name>A0A9Y2MPA1_9PSEU</name>
<keyword evidence="5 6" id="KW-0472">Membrane</keyword>
<feature type="transmembrane region" description="Helical" evidence="6">
    <location>
        <begin position="233"/>
        <end position="254"/>
    </location>
</feature>
<dbReference type="InterPro" id="IPR051211">
    <property type="entry name" value="PG_lysyltransferase"/>
</dbReference>
<reference evidence="8 9" key="1">
    <citation type="submission" date="2023-06" db="EMBL/GenBank/DDBJ databases">
        <authorList>
            <person name="Oyuntsetseg B."/>
            <person name="Kim S.B."/>
        </authorList>
    </citation>
    <scope>NUCLEOTIDE SEQUENCE [LARGE SCALE GENOMIC DNA]</scope>
    <source>
        <strain evidence="8 9">2-15</strain>
    </source>
</reference>
<dbReference type="EMBL" id="CP127294">
    <property type="protein sequence ID" value="WIX75790.1"/>
    <property type="molecule type" value="Genomic_DNA"/>
</dbReference>
<accession>A0A9Y2MPA1</accession>
<dbReference type="KEGG" id="acab:QRX50_30455"/>